<name>A0AAD7DXF1_MYCRO</name>
<dbReference type="InterPro" id="IPR007219">
    <property type="entry name" value="XnlR_reg_dom"/>
</dbReference>
<dbReference type="PANTHER" id="PTHR46910:SF38">
    <property type="entry name" value="ZN(2)-C6 FUNGAL-TYPE DOMAIN-CONTAINING PROTEIN"/>
    <property type="match status" value="1"/>
</dbReference>
<gene>
    <name evidence="3" type="ORF">B0H17DRAFT_189041</name>
</gene>
<accession>A0AAD7DXF1</accession>
<dbReference type="SMART" id="SM00906">
    <property type="entry name" value="Fungal_trans"/>
    <property type="match status" value="1"/>
</dbReference>
<feature type="domain" description="Xylanolytic transcriptional activator regulatory" evidence="2">
    <location>
        <begin position="170"/>
        <end position="241"/>
    </location>
</feature>
<reference evidence="3" key="1">
    <citation type="submission" date="2023-03" db="EMBL/GenBank/DDBJ databases">
        <title>Massive genome expansion in bonnet fungi (Mycena s.s.) driven by repeated elements and novel gene families across ecological guilds.</title>
        <authorList>
            <consortium name="Lawrence Berkeley National Laboratory"/>
            <person name="Harder C.B."/>
            <person name="Miyauchi S."/>
            <person name="Viragh M."/>
            <person name="Kuo A."/>
            <person name="Thoen E."/>
            <person name="Andreopoulos B."/>
            <person name="Lu D."/>
            <person name="Skrede I."/>
            <person name="Drula E."/>
            <person name="Henrissat B."/>
            <person name="Morin E."/>
            <person name="Kohler A."/>
            <person name="Barry K."/>
            <person name="LaButti K."/>
            <person name="Morin E."/>
            <person name="Salamov A."/>
            <person name="Lipzen A."/>
            <person name="Mereny Z."/>
            <person name="Hegedus B."/>
            <person name="Baldrian P."/>
            <person name="Stursova M."/>
            <person name="Weitz H."/>
            <person name="Taylor A."/>
            <person name="Grigoriev I.V."/>
            <person name="Nagy L.G."/>
            <person name="Martin F."/>
            <person name="Kauserud H."/>
        </authorList>
    </citation>
    <scope>NUCLEOTIDE SEQUENCE</scope>
    <source>
        <strain evidence="3">CBHHK067</strain>
    </source>
</reference>
<dbReference type="Proteomes" id="UP001221757">
    <property type="component" value="Unassembled WGS sequence"/>
</dbReference>
<evidence type="ECO:0000256" key="1">
    <source>
        <dbReference type="ARBA" id="ARBA00023242"/>
    </source>
</evidence>
<proteinExistence type="predicted"/>
<protein>
    <submittedName>
        <fullName evidence="3">Fungal-specific transcription factor domain-containing protein</fullName>
    </submittedName>
</protein>
<dbReference type="Pfam" id="PF04082">
    <property type="entry name" value="Fungal_trans"/>
    <property type="match status" value="1"/>
</dbReference>
<dbReference type="GO" id="GO:0006351">
    <property type="term" value="P:DNA-templated transcription"/>
    <property type="evidence" value="ECO:0007669"/>
    <property type="project" value="InterPro"/>
</dbReference>
<keyword evidence="1" id="KW-0539">Nucleus</keyword>
<dbReference type="CDD" id="cd12148">
    <property type="entry name" value="fungal_TF_MHR"/>
    <property type="match status" value="1"/>
</dbReference>
<dbReference type="InterPro" id="IPR050987">
    <property type="entry name" value="AtrR-like"/>
</dbReference>
<evidence type="ECO:0000313" key="3">
    <source>
        <dbReference type="EMBL" id="KAJ7701513.1"/>
    </source>
</evidence>
<organism evidence="3 4">
    <name type="scientific">Mycena rosella</name>
    <name type="common">Pink bonnet</name>
    <name type="synonym">Agaricus rosellus</name>
    <dbReference type="NCBI Taxonomy" id="1033263"/>
    <lineage>
        <taxon>Eukaryota</taxon>
        <taxon>Fungi</taxon>
        <taxon>Dikarya</taxon>
        <taxon>Basidiomycota</taxon>
        <taxon>Agaricomycotina</taxon>
        <taxon>Agaricomycetes</taxon>
        <taxon>Agaricomycetidae</taxon>
        <taxon>Agaricales</taxon>
        <taxon>Marasmiineae</taxon>
        <taxon>Mycenaceae</taxon>
        <taxon>Mycena</taxon>
    </lineage>
</organism>
<dbReference type="GO" id="GO:0003677">
    <property type="term" value="F:DNA binding"/>
    <property type="evidence" value="ECO:0007669"/>
    <property type="project" value="InterPro"/>
</dbReference>
<evidence type="ECO:0000313" key="4">
    <source>
        <dbReference type="Proteomes" id="UP001221757"/>
    </source>
</evidence>
<sequence>MFPTIRLQAPIFWKVEPHRKEAFQEALARRAQFWRSPWEHADLAPKNVPAPLIFPDPDLLRSLVSDYFAHVNILLCLLHRPTFERGLSAGLHFEDRRFGATVLAVCALAAKYSDDPRVLLEGTNTQLSAGWKYFRQLQLIELTHAGTLYEAQLICLSIHFLLGSSVPDPSWYMSGVGLRCVQNVGAHRRNRHKDKVLDEQWKRAYWQLICIDTLSSVFYGPPRGTCSDDYDLDYPIECDDEYWETLDPDMAFKQPPGRPSVLSFTVAYMKLIEILGTAQKTIYCVRKENKPEGWTQTVVAELDSALNAWVDAIPEHLRWDPHMEHPVFAAQSSALYACYYHVQIHIHRIFVVSAHKGQKPPIPISTSSNYPSLAICANAARACSHVMDVAMRRGFVYAPHVLAALCDAGMVLLLNVWGGREGGLSTDPQKCLQDLETCLRLFGMYELRWQTAGRRKDILAELLRATKIDQRFVPNRLKRTLDSVDFGLADDYFGGLSTNDDAPESSHSASAGVNHLPLARPGLSSGFSIADIDPLFTLPKYTEDLGRLPVYEPFHWMKGPPVDLTYWDENVEMRVGDPVSGAGIFSGTHDWNGWDGTITNIEELVHALEGPHMDAR</sequence>
<dbReference type="EMBL" id="JARKIE010000017">
    <property type="protein sequence ID" value="KAJ7701513.1"/>
    <property type="molecule type" value="Genomic_DNA"/>
</dbReference>
<evidence type="ECO:0000259" key="2">
    <source>
        <dbReference type="SMART" id="SM00906"/>
    </source>
</evidence>
<keyword evidence="4" id="KW-1185">Reference proteome</keyword>
<dbReference type="GO" id="GO:0008270">
    <property type="term" value="F:zinc ion binding"/>
    <property type="evidence" value="ECO:0007669"/>
    <property type="project" value="InterPro"/>
</dbReference>
<dbReference type="GO" id="GO:0003700">
    <property type="term" value="F:DNA-binding transcription factor activity"/>
    <property type="evidence" value="ECO:0007669"/>
    <property type="project" value="InterPro"/>
</dbReference>
<dbReference type="AlphaFoldDB" id="A0AAD7DXF1"/>
<dbReference type="PANTHER" id="PTHR46910">
    <property type="entry name" value="TRANSCRIPTION FACTOR PDR1"/>
    <property type="match status" value="1"/>
</dbReference>
<comment type="caution">
    <text evidence="3">The sequence shown here is derived from an EMBL/GenBank/DDBJ whole genome shotgun (WGS) entry which is preliminary data.</text>
</comment>